<protein>
    <recommendedName>
        <fullName evidence="1">DUF7041 domain-containing protein</fullName>
    </recommendedName>
</protein>
<evidence type="ECO:0000313" key="2">
    <source>
        <dbReference type="EMBL" id="CAE1263573.1"/>
    </source>
</evidence>
<proteinExistence type="predicted"/>
<keyword evidence="3" id="KW-1185">Reference proteome</keyword>
<accession>A0A812CEH6</accession>
<dbReference type="Proteomes" id="UP000597762">
    <property type="component" value="Unassembled WGS sequence"/>
</dbReference>
<dbReference type="Pfam" id="PF23055">
    <property type="entry name" value="DUF7041"/>
    <property type="match status" value="1"/>
</dbReference>
<organism evidence="2 3">
    <name type="scientific">Acanthosepion pharaonis</name>
    <name type="common">Pharaoh cuttlefish</name>
    <name type="synonym">Sepia pharaonis</name>
    <dbReference type="NCBI Taxonomy" id="158019"/>
    <lineage>
        <taxon>Eukaryota</taxon>
        <taxon>Metazoa</taxon>
        <taxon>Spiralia</taxon>
        <taxon>Lophotrochozoa</taxon>
        <taxon>Mollusca</taxon>
        <taxon>Cephalopoda</taxon>
        <taxon>Coleoidea</taxon>
        <taxon>Decapodiformes</taxon>
        <taxon>Sepiida</taxon>
        <taxon>Sepiina</taxon>
        <taxon>Sepiidae</taxon>
        <taxon>Acanthosepion</taxon>
    </lineage>
</organism>
<name>A0A812CEH6_ACAPH</name>
<dbReference type="PANTHER" id="PTHR33327">
    <property type="entry name" value="ENDONUCLEASE"/>
    <property type="match status" value="1"/>
</dbReference>
<evidence type="ECO:0000259" key="1">
    <source>
        <dbReference type="Pfam" id="PF23055"/>
    </source>
</evidence>
<dbReference type="OrthoDB" id="6159822at2759"/>
<feature type="domain" description="DUF7041" evidence="1">
    <location>
        <begin position="15"/>
        <end position="96"/>
    </location>
</feature>
<reference evidence="2" key="1">
    <citation type="submission" date="2021-01" db="EMBL/GenBank/DDBJ databases">
        <authorList>
            <person name="Li R."/>
            <person name="Bekaert M."/>
        </authorList>
    </citation>
    <scope>NUCLEOTIDE SEQUENCE</scope>
    <source>
        <strain evidence="2">Farmed</strain>
    </source>
</reference>
<evidence type="ECO:0000313" key="3">
    <source>
        <dbReference type="Proteomes" id="UP000597762"/>
    </source>
</evidence>
<gene>
    <name evidence="2" type="ORF">SPHA_33771</name>
</gene>
<dbReference type="EMBL" id="CAHIKZ030001420">
    <property type="protein sequence ID" value="CAE1263573.1"/>
    <property type="molecule type" value="Genomic_DNA"/>
</dbReference>
<dbReference type="AlphaFoldDB" id="A0A812CEH6"/>
<sequence>MAVPDSDGAAVLVNLPVFNTMNVHVWFSQLSAIFQAKRIQSQTARFADVVEKLRPDIASEVSDLLRNVPSENPFNVLKEAIIYRTGKSEERRINDLFNTLQLDQNKPTQLLRKMKNLLGNNTMSEALLRKLWLDKLPTHTAQILATIPEDLDLLRVAAVANRIVETRTLNSTHISSVDSTPRDDTLKKMQQQIEKLSTQLERLSRVHSHPACNAYKSRHHSRTNSNTRSKPNTGICWYHQKFGQAARHCAEPCHFNGRSTSTKIKREKATPNST</sequence>
<comment type="caution">
    <text evidence="2">The sequence shown here is derived from an EMBL/GenBank/DDBJ whole genome shotgun (WGS) entry which is preliminary data.</text>
</comment>
<dbReference type="PANTHER" id="PTHR33327:SF3">
    <property type="entry name" value="RNA-DIRECTED DNA POLYMERASE"/>
    <property type="match status" value="1"/>
</dbReference>
<dbReference type="InterPro" id="IPR055469">
    <property type="entry name" value="DUF7041"/>
</dbReference>